<dbReference type="GO" id="GO:0003723">
    <property type="term" value="F:RNA binding"/>
    <property type="evidence" value="ECO:0007669"/>
    <property type="project" value="TreeGrafter"/>
</dbReference>
<feature type="compositionally biased region" description="Basic and acidic residues" evidence="3">
    <location>
        <begin position="11"/>
        <end position="20"/>
    </location>
</feature>
<keyword evidence="6" id="KW-1185">Reference proteome</keyword>
<accession>A0A8C5I904</accession>
<name>A0A8C5I904_GOUWI</name>
<evidence type="ECO:0000313" key="5">
    <source>
        <dbReference type="Ensembl" id="ENSGWIP00000056442.1"/>
    </source>
</evidence>
<reference evidence="5" key="2">
    <citation type="submission" date="2025-08" db="UniProtKB">
        <authorList>
            <consortium name="Ensembl"/>
        </authorList>
    </citation>
    <scope>IDENTIFICATION</scope>
</reference>
<dbReference type="GO" id="GO:0035770">
    <property type="term" value="C:ribonucleoprotein granule"/>
    <property type="evidence" value="ECO:0007669"/>
    <property type="project" value="TreeGrafter"/>
</dbReference>
<dbReference type="AlphaFoldDB" id="A0A8C5I904"/>
<reference evidence="5" key="1">
    <citation type="submission" date="2020-06" db="EMBL/GenBank/DDBJ databases">
        <authorList>
            <consortium name="Wellcome Sanger Institute Data Sharing"/>
        </authorList>
    </citation>
    <scope>NUCLEOTIDE SEQUENCE [LARGE SCALE GENOMIC DNA]</scope>
</reference>
<dbReference type="InterPro" id="IPR013584">
    <property type="entry name" value="RAP"/>
</dbReference>
<dbReference type="Pfam" id="PF08373">
    <property type="entry name" value="RAP"/>
    <property type="match status" value="1"/>
</dbReference>
<gene>
    <name evidence="5" type="primary">fastkd5</name>
</gene>
<dbReference type="InterPro" id="IPR050870">
    <property type="entry name" value="FAST_kinase"/>
</dbReference>
<evidence type="ECO:0000313" key="6">
    <source>
        <dbReference type="Proteomes" id="UP000694680"/>
    </source>
</evidence>
<dbReference type="Pfam" id="PF08368">
    <property type="entry name" value="FAST_2"/>
    <property type="match status" value="1"/>
</dbReference>
<evidence type="ECO:0000259" key="4">
    <source>
        <dbReference type="PROSITE" id="PS51286"/>
    </source>
</evidence>
<dbReference type="InterPro" id="IPR013579">
    <property type="entry name" value="FAST_2"/>
</dbReference>
<keyword evidence="2" id="KW-0496">Mitochondrion</keyword>
<protein>
    <recommendedName>
        <fullName evidence="4">RAP domain-containing protein</fullName>
    </recommendedName>
</protein>
<feature type="region of interest" description="Disordered" evidence="3">
    <location>
        <begin position="1"/>
        <end position="20"/>
    </location>
</feature>
<organism evidence="5 6">
    <name type="scientific">Gouania willdenowi</name>
    <name type="common">Blunt-snouted clingfish</name>
    <name type="synonym">Lepadogaster willdenowi</name>
    <dbReference type="NCBI Taxonomy" id="441366"/>
    <lineage>
        <taxon>Eukaryota</taxon>
        <taxon>Metazoa</taxon>
        <taxon>Chordata</taxon>
        <taxon>Craniata</taxon>
        <taxon>Vertebrata</taxon>
        <taxon>Euteleostomi</taxon>
        <taxon>Actinopterygii</taxon>
        <taxon>Neopterygii</taxon>
        <taxon>Teleostei</taxon>
        <taxon>Neoteleostei</taxon>
        <taxon>Acanthomorphata</taxon>
        <taxon>Ovalentaria</taxon>
        <taxon>Blenniimorphae</taxon>
        <taxon>Blenniiformes</taxon>
        <taxon>Gobiesocoidei</taxon>
        <taxon>Gobiesocidae</taxon>
        <taxon>Gobiesocinae</taxon>
        <taxon>Gouania</taxon>
    </lineage>
</organism>
<reference evidence="5" key="3">
    <citation type="submission" date="2025-09" db="UniProtKB">
        <authorList>
            <consortium name="Ensembl"/>
        </authorList>
    </citation>
    <scope>IDENTIFICATION</scope>
</reference>
<evidence type="ECO:0000256" key="1">
    <source>
        <dbReference type="ARBA" id="ARBA00004173"/>
    </source>
</evidence>
<evidence type="ECO:0000256" key="3">
    <source>
        <dbReference type="SAM" id="MobiDB-lite"/>
    </source>
</evidence>
<dbReference type="Pfam" id="PF06743">
    <property type="entry name" value="FAST_1"/>
    <property type="match status" value="1"/>
</dbReference>
<dbReference type="PANTHER" id="PTHR21228">
    <property type="entry name" value="FAST LEU-RICH DOMAIN-CONTAINING"/>
    <property type="match status" value="1"/>
</dbReference>
<comment type="subcellular location">
    <subcellularLocation>
        <location evidence="1">Mitochondrion</location>
    </subcellularLocation>
</comment>
<dbReference type="PANTHER" id="PTHR21228:SF70">
    <property type="entry name" value="FAST KINASE DOMAIN-CONTAINING PROTEIN 5, MITOCHONDRIAL"/>
    <property type="match status" value="1"/>
</dbReference>
<dbReference type="SMART" id="SM00952">
    <property type="entry name" value="RAP"/>
    <property type="match status" value="1"/>
</dbReference>
<dbReference type="Proteomes" id="UP000694680">
    <property type="component" value="Chromosome 21"/>
</dbReference>
<dbReference type="InterPro" id="IPR010622">
    <property type="entry name" value="FAST_Leu-rich"/>
</dbReference>
<dbReference type="GO" id="GO:0000963">
    <property type="term" value="P:mitochondrial RNA processing"/>
    <property type="evidence" value="ECO:0007669"/>
    <property type="project" value="TreeGrafter"/>
</dbReference>
<sequence length="679" mass="78119">MALAQHTHARTKNDDEDKKEALGHQEVTVHAGYKLYYNPSAYHQAPSSFNSQADGDEEERCLAVHAPSTWQQSNRYSISCSRHLSSMKNTLLDLTFNKGPESQKSSVQPYHRTHMPPDVKVDSRAFLKGRTEYASVSHDSTQRPQPVEWDEALSLLQRVSALRGSMKPSNVSSFFSELSRLKSDHMSLLRNDQRFAMLLRYSVEHLCLFTHPQLLDVLQAFVWMDMPSNHSVLEAYEVELSRRADQMTFHQLMFAADLWRCIGKQVPDFLHHLYNSVHPYLNQVGLPEMVHLFYIVGEGRHCPKYLIRPVEKLLIGHLQQLHPEEVGTVCLGLFKSQTSLSEKSLTFIVNKACSEVEKMTDFAMANVLKYLRFSYLYHRQWMEAMVEEVPRRAPGMGVKGLMHVALTCSALHYSNDQIFSAIAERVPSLVPHCRIKDVCKFLWAFGQLGFLPTQSPNFYPSLTEALRQRKAMFQRYPEHLLTGLLGLAFVSQFPEDLIALALSPEFVNQALKNTQLELKKDFFTLNESVALEMPQWKGPRLSSELREEVSEILWKFAQTDVCQKAEVTEAETALQDLLGGEQFVSKRMILPHTRSIDLEVHLNSAGQPIPVNSQRLLWTRNHYCIQSQQLLGLHAMKIRHLKLAGFRVVELRPQEWFPLLKKSRREKFAYLHCKLYDNL</sequence>
<proteinExistence type="predicted"/>
<dbReference type="GO" id="GO:0044528">
    <property type="term" value="P:regulation of mitochondrial mRNA stability"/>
    <property type="evidence" value="ECO:0007669"/>
    <property type="project" value="InterPro"/>
</dbReference>
<dbReference type="Ensembl" id="ENSGWIT00000060729.1">
    <property type="protein sequence ID" value="ENSGWIP00000056442.1"/>
    <property type="gene ID" value="ENSGWIG00000026734.1"/>
</dbReference>
<dbReference type="GO" id="GO:0005759">
    <property type="term" value="C:mitochondrial matrix"/>
    <property type="evidence" value="ECO:0007669"/>
    <property type="project" value="TreeGrafter"/>
</dbReference>
<dbReference type="PROSITE" id="PS51286">
    <property type="entry name" value="RAP"/>
    <property type="match status" value="1"/>
</dbReference>
<evidence type="ECO:0000256" key="2">
    <source>
        <dbReference type="ARBA" id="ARBA00023128"/>
    </source>
</evidence>
<feature type="domain" description="RAP" evidence="4">
    <location>
        <begin position="616"/>
        <end position="673"/>
    </location>
</feature>